<dbReference type="EMBL" id="JBBNGS010000007">
    <property type="protein sequence ID" value="MEQ2637680.1"/>
    <property type="molecule type" value="Genomic_DNA"/>
</dbReference>
<evidence type="ECO:0000256" key="1">
    <source>
        <dbReference type="SAM" id="Phobius"/>
    </source>
</evidence>
<evidence type="ECO:0000313" key="3">
    <source>
        <dbReference type="Proteomes" id="UP001478817"/>
    </source>
</evidence>
<feature type="transmembrane region" description="Helical" evidence="1">
    <location>
        <begin position="37"/>
        <end position="57"/>
    </location>
</feature>
<name>A0ABV1IFK3_9ACTN</name>
<dbReference type="Proteomes" id="UP001478817">
    <property type="component" value="Unassembled WGS sequence"/>
</dbReference>
<gene>
    <name evidence="2" type="ORF">AAAT05_04900</name>
</gene>
<reference evidence="2 3" key="1">
    <citation type="submission" date="2024-04" db="EMBL/GenBank/DDBJ databases">
        <title>Human intestinal bacterial collection.</title>
        <authorList>
            <person name="Pauvert C."/>
            <person name="Hitch T.C.A."/>
            <person name="Clavel T."/>
        </authorList>
    </citation>
    <scope>NUCLEOTIDE SEQUENCE [LARGE SCALE GENOMIC DNA]</scope>
    <source>
        <strain evidence="2 3">CLA-AA-H197</strain>
    </source>
</reference>
<dbReference type="RefSeq" id="WP_349182256.1">
    <property type="nucleotide sequence ID" value="NZ_JBBNGS010000007.1"/>
</dbReference>
<feature type="transmembrane region" description="Helical" evidence="1">
    <location>
        <begin position="110"/>
        <end position="133"/>
    </location>
</feature>
<organism evidence="2 3">
    <name type="scientific">Paratractidigestivibacter faecalis</name>
    <dbReference type="NCBI Taxonomy" id="2292441"/>
    <lineage>
        <taxon>Bacteria</taxon>
        <taxon>Bacillati</taxon>
        <taxon>Actinomycetota</taxon>
        <taxon>Coriobacteriia</taxon>
        <taxon>Coriobacteriales</taxon>
        <taxon>Atopobiaceae</taxon>
        <taxon>Paratractidigestivibacter</taxon>
    </lineage>
</organism>
<dbReference type="Pfam" id="PF06541">
    <property type="entry name" value="ABC_trans_CmpB"/>
    <property type="match status" value="1"/>
</dbReference>
<sequence length="275" mass="29809">MIASQIVVCFAFFGLLGWVFESTYCSLVEKRWCNRGFLFGPVCPIYGAGAVAAILVFGGPGAAAVRLPWWVVFLACAAGASCIEWVTSVVLERLFGTVWWDYSDMPLNLRGRVCVPAAALFGLCGLGVVYVALPLARRVVAVVPPLAFELAALALTAVLAADTTLTVCTLTEVLAVVEGVQAEFDQRMQAAVETVPAQIRSGAERLREEGSERADRLREGGTEYAERLREVAGHLSARQQHVLHNARRFRTDRMGAAARRLTDALDGIVLGRGRR</sequence>
<accession>A0ABV1IFK3</accession>
<dbReference type="InterPro" id="IPR010540">
    <property type="entry name" value="CmpB_TMEM229"/>
</dbReference>
<keyword evidence="3" id="KW-1185">Reference proteome</keyword>
<comment type="caution">
    <text evidence="2">The sequence shown here is derived from an EMBL/GenBank/DDBJ whole genome shotgun (WGS) entry which is preliminary data.</text>
</comment>
<proteinExistence type="predicted"/>
<keyword evidence="1" id="KW-0472">Membrane</keyword>
<evidence type="ECO:0000313" key="2">
    <source>
        <dbReference type="EMBL" id="MEQ2637680.1"/>
    </source>
</evidence>
<feature type="transmembrane region" description="Helical" evidence="1">
    <location>
        <begin position="69"/>
        <end position="90"/>
    </location>
</feature>
<evidence type="ECO:0008006" key="4">
    <source>
        <dbReference type="Google" id="ProtNLM"/>
    </source>
</evidence>
<feature type="transmembrane region" description="Helical" evidence="1">
    <location>
        <begin position="140"/>
        <end position="161"/>
    </location>
</feature>
<protein>
    <recommendedName>
        <fullName evidence="4">ABC transporter permease</fullName>
    </recommendedName>
</protein>
<keyword evidence="1" id="KW-0812">Transmembrane</keyword>
<keyword evidence="1" id="KW-1133">Transmembrane helix</keyword>